<feature type="region of interest" description="Disordered" evidence="1">
    <location>
        <begin position="604"/>
        <end position="643"/>
    </location>
</feature>
<dbReference type="InterPro" id="IPR027417">
    <property type="entry name" value="P-loop_NTPase"/>
</dbReference>
<name>A0A9Q0N7Q9_9DIPT</name>
<feature type="compositionally biased region" description="Basic and acidic residues" evidence="1">
    <location>
        <begin position="583"/>
        <end position="592"/>
    </location>
</feature>
<feature type="compositionally biased region" description="Polar residues" evidence="1">
    <location>
        <begin position="100"/>
        <end position="110"/>
    </location>
</feature>
<dbReference type="SUPFAM" id="SSF52540">
    <property type="entry name" value="P-loop containing nucleoside triphosphate hydrolases"/>
    <property type="match status" value="1"/>
</dbReference>
<evidence type="ECO:0000256" key="1">
    <source>
        <dbReference type="SAM" id="MobiDB-lite"/>
    </source>
</evidence>
<dbReference type="PANTHER" id="PTHR47958">
    <property type="entry name" value="ATP-DEPENDENT RNA HELICASE DBP3"/>
    <property type="match status" value="1"/>
</dbReference>
<dbReference type="OrthoDB" id="196131at2759"/>
<keyword evidence="3" id="KW-0347">Helicase</keyword>
<dbReference type="Gene3D" id="3.40.50.300">
    <property type="entry name" value="P-loop containing nucleotide triphosphate hydrolases"/>
    <property type="match status" value="1"/>
</dbReference>
<feature type="compositionally biased region" description="Basic and acidic residues" evidence="1">
    <location>
        <begin position="626"/>
        <end position="643"/>
    </location>
</feature>
<feature type="region of interest" description="Disordered" evidence="1">
    <location>
        <begin position="78"/>
        <end position="139"/>
    </location>
</feature>
<keyword evidence="3" id="KW-0547">Nucleotide-binding</keyword>
<feature type="region of interest" description="Disordered" evidence="1">
    <location>
        <begin position="217"/>
        <end position="288"/>
    </location>
</feature>
<reference evidence="3" key="1">
    <citation type="submission" date="2022-07" db="EMBL/GenBank/DDBJ databases">
        <authorList>
            <person name="Trinca V."/>
            <person name="Uliana J.V.C."/>
            <person name="Torres T.T."/>
            <person name="Ward R.J."/>
            <person name="Monesi N."/>
        </authorList>
    </citation>
    <scope>NUCLEOTIDE SEQUENCE</scope>
    <source>
        <strain evidence="3">HSMRA1968</strain>
        <tissue evidence="3">Whole embryos</tissue>
    </source>
</reference>
<gene>
    <name evidence="3" type="primary">dbp2</name>
    <name evidence="3" type="ORF">Bhyg_00538</name>
</gene>
<dbReference type="SUPFAM" id="SSF141571">
    <property type="entry name" value="Pentapeptide repeat-like"/>
    <property type="match status" value="1"/>
</dbReference>
<evidence type="ECO:0000313" key="3">
    <source>
        <dbReference type="EMBL" id="KAJ6645333.1"/>
    </source>
</evidence>
<protein>
    <submittedName>
        <fullName evidence="3">ATP-dependent RNA helicase dbp2</fullName>
    </submittedName>
</protein>
<dbReference type="EMBL" id="WJQU01000001">
    <property type="protein sequence ID" value="KAJ6645333.1"/>
    <property type="molecule type" value="Genomic_DNA"/>
</dbReference>
<sequence length="643" mass="74454">MYVINLDFPKQIEDYVHRIGRCGRCDRMGISYAFFTLNDAKQAKELIAILNEANQPIDAKLQEIAYNPQKVEKIDKKQRRLNESSGFEASLPEKRRHDGSNANFPSSSNIRGADLGERDGRNVSFTEIGPSSSNVRERDGRNFISGSIVRDDNIGDINSRNTNFNDMDPGSSNLRGAFMGERDGRNLDFNEIGLIGANVRGPRLGELDGRNVGLKEFDTNSSSARGARLGERDGRNFGFNDVGPSSPIVRGPQLGERDDRRFDFDDIGPSGSNGRGTANYGEPDSKRRRMGFEQIERNSFFDRNDVGDFRNSRNVDNDMLRRLDDRGFQEDSKFGRIRDREDDIIDRDRLFDERPPQQQRLFDRMDEPRMGSGRSNDFDAPQRFASSKNFNRDEDLIALDRMRNSSGPNFDQRESEFNRLNNLQDGSFCRKERDYFDVLDRPIDSLSRNAMNNPSGEMFNLSTADRRNYEREFRGRDNSNSYRVGSDNFDNDLPNRPFDSLIDRYDRNIDGMTGNTAFNSNRFPNGPRDQNSPLRNFENSREDFRESFQSSRFDTSDMRNDFIDDRDPDRWNNSAPRDNYPQNRREFGNDPEMRQRNNFEHLNMGRDSNLSFAGNNNFDGDFQNRNQRDFGRRNVNDRFNRFN</sequence>
<comment type="caution">
    <text evidence="3">The sequence shown here is derived from an EMBL/GenBank/DDBJ whole genome shotgun (WGS) entry which is preliminary data.</text>
</comment>
<feature type="compositionally biased region" description="Polar residues" evidence="1">
    <location>
        <begin position="571"/>
        <end position="582"/>
    </location>
</feature>
<keyword evidence="4" id="KW-1185">Reference proteome</keyword>
<keyword evidence="3" id="KW-0378">Hydrolase</keyword>
<feature type="compositionally biased region" description="Polar residues" evidence="1">
    <location>
        <begin position="606"/>
        <end position="618"/>
    </location>
</feature>
<dbReference type="AlphaFoldDB" id="A0A9Q0N7Q9"/>
<dbReference type="InterPro" id="IPR001650">
    <property type="entry name" value="Helicase_C-like"/>
</dbReference>
<feature type="compositionally biased region" description="Basic and acidic residues" evidence="1">
    <location>
        <begin position="255"/>
        <end position="264"/>
    </location>
</feature>
<evidence type="ECO:0000259" key="2">
    <source>
        <dbReference type="PROSITE" id="PS51194"/>
    </source>
</evidence>
<keyword evidence="3" id="KW-0067">ATP-binding</keyword>
<dbReference type="GO" id="GO:0004386">
    <property type="term" value="F:helicase activity"/>
    <property type="evidence" value="ECO:0007669"/>
    <property type="project" value="UniProtKB-KW"/>
</dbReference>
<feature type="compositionally biased region" description="Polar residues" evidence="1">
    <location>
        <begin position="123"/>
        <end position="134"/>
    </location>
</feature>
<dbReference type="Proteomes" id="UP001151699">
    <property type="component" value="Chromosome A"/>
</dbReference>
<proteinExistence type="predicted"/>
<feature type="compositionally biased region" description="Basic and acidic residues" evidence="1">
    <location>
        <begin position="554"/>
        <end position="570"/>
    </location>
</feature>
<accession>A0A9Q0N7Q9</accession>
<evidence type="ECO:0000313" key="4">
    <source>
        <dbReference type="Proteomes" id="UP001151699"/>
    </source>
</evidence>
<feature type="domain" description="Helicase C-terminal" evidence="2">
    <location>
        <begin position="1"/>
        <end position="65"/>
    </location>
</feature>
<dbReference type="Gene3D" id="2.160.20.80">
    <property type="entry name" value="E3 ubiquitin-protein ligase SopA"/>
    <property type="match status" value="1"/>
</dbReference>
<feature type="compositionally biased region" description="Polar residues" evidence="1">
    <location>
        <begin position="515"/>
        <end position="534"/>
    </location>
</feature>
<organism evidence="3 4">
    <name type="scientific">Pseudolycoriella hygida</name>
    <dbReference type="NCBI Taxonomy" id="35572"/>
    <lineage>
        <taxon>Eukaryota</taxon>
        <taxon>Metazoa</taxon>
        <taxon>Ecdysozoa</taxon>
        <taxon>Arthropoda</taxon>
        <taxon>Hexapoda</taxon>
        <taxon>Insecta</taxon>
        <taxon>Pterygota</taxon>
        <taxon>Neoptera</taxon>
        <taxon>Endopterygota</taxon>
        <taxon>Diptera</taxon>
        <taxon>Nematocera</taxon>
        <taxon>Sciaroidea</taxon>
        <taxon>Sciaridae</taxon>
        <taxon>Pseudolycoriella</taxon>
    </lineage>
</organism>
<feature type="region of interest" description="Disordered" evidence="1">
    <location>
        <begin position="515"/>
        <end position="592"/>
    </location>
</feature>
<dbReference type="PROSITE" id="PS51194">
    <property type="entry name" value="HELICASE_CTER"/>
    <property type="match status" value="1"/>
</dbReference>